<dbReference type="Proteomes" id="UP000003162">
    <property type="component" value="Unassembled WGS sequence"/>
</dbReference>
<accession>A8SKW4</accession>
<reference evidence="1 2" key="1">
    <citation type="submission" date="2007-09" db="EMBL/GenBank/DDBJ databases">
        <title>Draft genome sequence of Peptostreptococcus micros (ATCC 33270).</title>
        <authorList>
            <person name="Sudarsanam P."/>
            <person name="Ley R."/>
            <person name="Guruge J."/>
            <person name="Turnbaugh P.J."/>
            <person name="Mahowald M."/>
            <person name="Liep D."/>
            <person name="Gordon J."/>
        </authorList>
    </citation>
    <scope>NUCLEOTIDE SEQUENCE [LARGE SCALE GENOMIC DNA]</scope>
    <source>
        <strain evidence="1 2">ATCC 33270</strain>
    </source>
</reference>
<gene>
    <name evidence="1" type="ORF">PEPMIC_00798</name>
</gene>
<name>A8SKW4_9FIRM</name>
<evidence type="ECO:0000313" key="1">
    <source>
        <dbReference type="EMBL" id="EDP24216.1"/>
    </source>
</evidence>
<dbReference type="AlphaFoldDB" id="A8SKW4"/>
<dbReference type="EMBL" id="ABEE02000016">
    <property type="protein sequence ID" value="EDP24216.1"/>
    <property type="molecule type" value="Genomic_DNA"/>
</dbReference>
<protein>
    <submittedName>
        <fullName evidence="1">Uncharacterized protein</fullName>
    </submittedName>
</protein>
<comment type="caution">
    <text evidence="1">The sequence shown here is derived from an EMBL/GenBank/DDBJ whole genome shotgun (WGS) entry which is preliminary data.</text>
</comment>
<proteinExistence type="predicted"/>
<reference evidence="1 2" key="2">
    <citation type="submission" date="2007-09" db="EMBL/GenBank/DDBJ databases">
        <authorList>
            <person name="Fulton L."/>
            <person name="Clifton S."/>
            <person name="Fulton B."/>
            <person name="Xu J."/>
            <person name="Minx P."/>
            <person name="Pepin K.H."/>
            <person name="Johnson M."/>
            <person name="Thiruvilangam P."/>
            <person name="Bhonagiri V."/>
            <person name="Nash W.E."/>
            <person name="Mardis E.R."/>
            <person name="Wilson R.K."/>
        </authorList>
    </citation>
    <scope>NUCLEOTIDE SEQUENCE [LARGE SCALE GENOMIC DNA]</scope>
    <source>
        <strain evidence="1 2">ATCC 33270</strain>
    </source>
</reference>
<dbReference type="HOGENOM" id="CLU_3186870_0_0_9"/>
<evidence type="ECO:0000313" key="2">
    <source>
        <dbReference type="Proteomes" id="UP000003162"/>
    </source>
</evidence>
<sequence>MKKSQLKSFPLPLLYHFFQFMAKNEKMIQKKNIKKTYILFYSLQFY</sequence>
<organism evidence="1 2">
    <name type="scientific">Parvimonas micra ATCC 33270</name>
    <dbReference type="NCBI Taxonomy" id="411465"/>
    <lineage>
        <taxon>Bacteria</taxon>
        <taxon>Bacillati</taxon>
        <taxon>Bacillota</taxon>
        <taxon>Tissierellia</taxon>
        <taxon>Tissierellales</taxon>
        <taxon>Peptoniphilaceae</taxon>
        <taxon>Parvimonas</taxon>
    </lineage>
</organism>